<sequence length="237" mass="27074">MTEYETQMEHWNELAQFHGDTLDFYLLGFTCRIRHMSLSLSVHTLPFFRSVVETARPTHLRLSISTMLFSKRTPTYLHDPGLADLKSLELDVNVWVGGQDSYKGNTDVDGFLGHAIDLLRRASAQQFTFHLTVQNSSARQHLFMWSSSSEPGDSDEQRERVTRPPAVPLCPLETWVKEVDLDALAHRCFEAVPSLVSVKLEAWSRDRGSSHKSMELSRVQEPVNELQDALRQHPLMP</sequence>
<organism evidence="2 3">
    <name type="scientific">Ganoderma sinense ZZ0214-1</name>
    <dbReference type="NCBI Taxonomy" id="1077348"/>
    <lineage>
        <taxon>Eukaryota</taxon>
        <taxon>Fungi</taxon>
        <taxon>Dikarya</taxon>
        <taxon>Basidiomycota</taxon>
        <taxon>Agaricomycotina</taxon>
        <taxon>Agaricomycetes</taxon>
        <taxon>Polyporales</taxon>
        <taxon>Polyporaceae</taxon>
        <taxon>Ganoderma</taxon>
    </lineage>
</organism>
<comment type="caution">
    <text evidence="2">The sequence shown here is derived from an EMBL/GenBank/DDBJ whole genome shotgun (WGS) entry which is preliminary data.</text>
</comment>
<accession>A0A2G8RMJ2</accession>
<gene>
    <name evidence="2" type="ORF">GSI_15425</name>
</gene>
<evidence type="ECO:0000256" key="1">
    <source>
        <dbReference type="SAM" id="MobiDB-lite"/>
    </source>
</evidence>
<feature type="region of interest" description="Disordered" evidence="1">
    <location>
        <begin position="210"/>
        <end position="237"/>
    </location>
</feature>
<evidence type="ECO:0000313" key="3">
    <source>
        <dbReference type="Proteomes" id="UP000230002"/>
    </source>
</evidence>
<evidence type="ECO:0000313" key="2">
    <source>
        <dbReference type="EMBL" id="PIL22732.1"/>
    </source>
</evidence>
<reference evidence="2 3" key="1">
    <citation type="journal article" date="2015" name="Sci. Rep.">
        <title>Chromosome-level genome map provides insights into diverse defense mechanisms in the medicinal fungus Ganoderma sinense.</title>
        <authorList>
            <person name="Zhu Y."/>
            <person name="Xu J."/>
            <person name="Sun C."/>
            <person name="Zhou S."/>
            <person name="Xu H."/>
            <person name="Nelson D.R."/>
            <person name="Qian J."/>
            <person name="Song J."/>
            <person name="Luo H."/>
            <person name="Xiang L."/>
            <person name="Li Y."/>
            <person name="Xu Z."/>
            <person name="Ji A."/>
            <person name="Wang L."/>
            <person name="Lu S."/>
            <person name="Hayward A."/>
            <person name="Sun W."/>
            <person name="Li X."/>
            <person name="Schwartz D.C."/>
            <person name="Wang Y."/>
            <person name="Chen S."/>
        </authorList>
    </citation>
    <scope>NUCLEOTIDE SEQUENCE [LARGE SCALE GENOMIC DNA]</scope>
    <source>
        <strain evidence="2 3">ZZ0214-1</strain>
    </source>
</reference>
<protein>
    <submittedName>
        <fullName evidence="2">Uncharacterized protein</fullName>
    </submittedName>
</protein>
<dbReference type="AlphaFoldDB" id="A0A2G8RMJ2"/>
<name>A0A2G8RMJ2_9APHY</name>
<dbReference type="EMBL" id="AYKW01000069">
    <property type="protein sequence ID" value="PIL22732.1"/>
    <property type="molecule type" value="Genomic_DNA"/>
</dbReference>
<keyword evidence="3" id="KW-1185">Reference proteome</keyword>
<proteinExistence type="predicted"/>
<dbReference type="Proteomes" id="UP000230002">
    <property type="component" value="Unassembled WGS sequence"/>
</dbReference>